<gene>
    <name evidence="1" type="ORF">PGT21_010444</name>
    <name evidence="2" type="ORF">PGT21_011664</name>
    <name evidence="3" type="ORF">PGTUg99_032648</name>
</gene>
<evidence type="ECO:0000313" key="4">
    <source>
        <dbReference type="Proteomes" id="UP000324748"/>
    </source>
</evidence>
<evidence type="ECO:0000313" key="3">
    <source>
        <dbReference type="EMBL" id="KAA1138644.1"/>
    </source>
</evidence>
<reference evidence="4 5" key="1">
    <citation type="submission" date="2019-05" db="EMBL/GenBank/DDBJ databases">
        <title>Emergence of the Ug99 lineage of the wheat stem rust pathogen through somatic hybridization.</title>
        <authorList>
            <person name="Li F."/>
            <person name="Upadhyaya N.M."/>
            <person name="Sperschneider J."/>
            <person name="Matny O."/>
            <person name="Nguyen-Phuc H."/>
            <person name="Mago R."/>
            <person name="Raley C."/>
            <person name="Miller M.E."/>
            <person name="Silverstein K.A.T."/>
            <person name="Henningsen E."/>
            <person name="Hirsch C.D."/>
            <person name="Visser B."/>
            <person name="Pretorius Z.A."/>
            <person name="Steffenson B.J."/>
            <person name="Schwessinger B."/>
            <person name="Dodds P.N."/>
            <person name="Figueroa M."/>
        </authorList>
    </citation>
    <scope>NUCLEOTIDE SEQUENCE [LARGE SCALE GENOMIC DNA]</scope>
    <source>
        <strain evidence="2">21-0</strain>
        <strain evidence="3 5">Ug99</strain>
    </source>
</reference>
<dbReference type="AlphaFoldDB" id="A0A5B0Q5M6"/>
<sequence length="91" mass="10278">MRGVRLSTFINAQHTQCTTPKTKKRTSKRGSMGRVVQGLHTVPREVNFSLHRDSKSTETLESAWFCVVDKNKPMSSPPLKISRTPINPWGL</sequence>
<organism evidence="2 4">
    <name type="scientific">Puccinia graminis f. sp. tritici</name>
    <dbReference type="NCBI Taxonomy" id="56615"/>
    <lineage>
        <taxon>Eukaryota</taxon>
        <taxon>Fungi</taxon>
        <taxon>Dikarya</taxon>
        <taxon>Basidiomycota</taxon>
        <taxon>Pucciniomycotina</taxon>
        <taxon>Pucciniomycetes</taxon>
        <taxon>Pucciniales</taxon>
        <taxon>Pucciniaceae</taxon>
        <taxon>Puccinia</taxon>
    </lineage>
</organism>
<name>A0A5B0Q5M6_PUCGR</name>
<dbReference type="EMBL" id="VDEP01000002">
    <property type="protein sequence ID" value="KAA1138644.1"/>
    <property type="molecule type" value="Genomic_DNA"/>
</dbReference>
<dbReference type="EMBL" id="VSWC01000028">
    <property type="protein sequence ID" value="KAA1108402.1"/>
    <property type="molecule type" value="Genomic_DNA"/>
</dbReference>
<evidence type="ECO:0000313" key="2">
    <source>
        <dbReference type="EMBL" id="KAA1108402.1"/>
    </source>
</evidence>
<dbReference type="Proteomes" id="UP000325313">
    <property type="component" value="Unassembled WGS sequence"/>
</dbReference>
<evidence type="ECO:0000313" key="5">
    <source>
        <dbReference type="Proteomes" id="UP000325313"/>
    </source>
</evidence>
<accession>A0A5B0Q5M6</accession>
<keyword evidence="4" id="KW-1185">Reference proteome</keyword>
<protein>
    <submittedName>
        <fullName evidence="2">Uncharacterized protein</fullName>
    </submittedName>
</protein>
<dbReference type="EMBL" id="VSWC01000079">
    <property type="protein sequence ID" value="KAA1094122.1"/>
    <property type="molecule type" value="Genomic_DNA"/>
</dbReference>
<proteinExistence type="predicted"/>
<dbReference type="Proteomes" id="UP000324748">
    <property type="component" value="Unassembled WGS sequence"/>
</dbReference>
<comment type="caution">
    <text evidence="2">The sequence shown here is derived from an EMBL/GenBank/DDBJ whole genome shotgun (WGS) entry which is preliminary data.</text>
</comment>
<evidence type="ECO:0000313" key="1">
    <source>
        <dbReference type="EMBL" id="KAA1094122.1"/>
    </source>
</evidence>